<dbReference type="Proteomes" id="UP001465976">
    <property type="component" value="Unassembled WGS sequence"/>
</dbReference>
<proteinExistence type="predicted"/>
<evidence type="ECO:0000313" key="1">
    <source>
        <dbReference type="EMBL" id="KAL0563977.1"/>
    </source>
</evidence>
<name>A0ABR3EM71_9AGAR</name>
<accession>A0ABR3EM71</accession>
<reference evidence="1 2" key="1">
    <citation type="submission" date="2024-02" db="EMBL/GenBank/DDBJ databases">
        <title>A draft genome for the cacao thread blight pathogen Marasmius crinis-equi.</title>
        <authorList>
            <person name="Cohen S.P."/>
            <person name="Baruah I.K."/>
            <person name="Amoako-Attah I."/>
            <person name="Bukari Y."/>
            <person name="Meinhardt L.W."/>
            <person name="Bailey B.A."/>
        </authorList>
    </citation>
    <scope>NUCLEOTIDE SEQUENCE [LARGE SCALE GENOMIC DNA]</scope>
    <source>
        <strain evidence="1 2">GH-76</strain>
    </source>
</reference>
<evidence type="ECO:0000313" key="2">
    <source>
        <dbReference type="Proteomes" id="UP001465976"/>
    </source>
</evidence>
<dbReference type="EMBL" id="JBAHYK010003075">
    <property type="protein sequence ID" value="KAL0563977.1"/>
    <property type="molecule type" value="Genomic_DNA"/>
</dbReference>
<keyword evidence="2" id="KW-1185">Reference proteome</keyword>
<comment type="caution">
    <text evidence="1">The sequence shown here is derived from an EMBL/GenBank/DDBJ whole genome shotgun (WGS) entry which is preliminary data.</text>
</comment>
<organism evidence="1 2">
    <name type="scientific">Marasmius crinis-equi</name>
    <dbReference type="NCBI Taxonomy" id="585013"/>
    <lineage>
        <taxon>Eukaryota</taxon>
        <taxon>Fungi</taxon>
        <taxon>Dikarya</taxon>
        <taxon>Basidiomycota</taxon>
        <taxon>Agaricomycotina</taxon>
        <taxon>Agaricomycetes</taxon>
        <taxon>Agaricomycetidae</taxon>
        <taxon>Agaricales</taxon>
        <taxon>Marasmiineae</taxon>
        <taxon>Marasmiaceae</taxon>
        <taxon>Marasmius</taxon>
    </lineage>
</organism>
<gene>
    <name evidence="1" type="ORF">V5O48_018081</name>
</gene>
<sequence length="89" mass="10489">MSRSPALHSKAQIEAMLLEYKTIEAEYFYLIRNRAGQVWDKKQAEFMIFSEVALEMVESLDDIQLAVDSGKLEERMAAQSMVYHRYYKF</sequence>
<protein>
    <submittedName>
        <fullName evidence="1">Uncharacterized protein</fullName>
    </submittedName>
</protein>